<evidence type="ECO:0000313" key="4">
    <source>
        <dbReference type="Proteomes" id="UP001172457"/>
    </source>
</evidence>
<dbReference type="GO" id="GO:0008270">
    <property type="term" value="F:zinc ion binding"/>
    <property type="evidence" value="ECO:0007669"/>
    <property type="project" value="UniProtKB-KW"/>
</dbReference>
<evidence type="ECO:0000259" key="2">
    <source>
        <dbReference type="PROSITE" id="PS50119"/>
    </source>
</evidence>
<gene>
    <name evidence="3" type="ORF">OSB04_008879</name>
</gene>
<name>A0AA38WTE7_9ASTR</name>
<keyword evidence="1" id="KW-0863">Zinc-finger</keyword>
<dbReference type="InterPro" id="IPR000315">
    <property type="entry name" value="Znf_B-box"/>
</dbReference>
<dbReference type="PANTHER" id="PTHR31065:SF41">
    <property type="entry name" value="PLATZ TRANSCRIPTION FACTOR FAMILY PROTEIN"/>
    <property type="match status" value="1"/>
</dbReference>
<dbReference type="PANTHER" id="PTHR31065">
    <property type="entry name" value="PLATZ TRANSCRIPTION FACTOR FAMILY PROTEIN"/>
    <property type="match status" value="1"/>
</dbReference>
<dbReference type="Pfam" id="PF04640">
    <property type="entry name" value="PLATZ"/>
    <property type="match status" value="1"/>
</dbReference>
<comment type="caution">
    <text evidence="3">The sequence shown here is derived from an EMBL/GenBank/DDBJ whole genome shotgun (WGS) entry which is preliminary data.</text>
</comment>
<evidence type="ECO:0000256" key="1">
    <source>
        <dbReference type="PROSITE-ProRule" id="PRU00024"/>
    </source>
</evidence>
<reference evidence="3" key="1">
    <citation type="submission" date="2023-03" db="EMBL/GenBank/DDBJ databases">
        <title>Chromosome-scale reference genome and RAD-based genetic map of yellow starthistle (Centaurea solstitialis) reveal putative structural variation and QTLs associated with invader traits.</title>
        <authorList>
            <person name="Reatini B."/>
            <person name="Cang F.A."/>
            <person name="Jiang Q."/>
            <person name="Mckibben M.T.W."/>
            <person name="Barker M.S."/>
            <person name="Rieseberg L.H."/>
            <person name="Dlugosch K.M."/>
        </authorList>
    </citation>
    <scope>NUCLEOTIDE SEQUENCE</scope>
    <source>
        <strain evidence="3">CAN-66</strain>
        <tissue evidence="3">Leaf</tissue>
    </source>
</reference>
<dbReference type="PROSITE" id="PS50119">
    <property type="entry name" value="ZF_BBOX"/>
    <property type="match status" value="1"/>
</dbReference>
<dbReference type="AlphaFoldDB" id="A0AA38WTE7"/>
<keyword evidence="1" id="KW-0862">Zinc</keyword>
<dbReference type="InterPro" id="IPR006734">
    <property type="entry name" value="PLATZ"/>
</dbReference>
<keyword evidence="1" id="KW-0479">Metal-binding</keyword>
<keyword evidence="4" id="KW-1185">Reference proteome</keyword>
<evidence type="ECO:0000313" key="3">
    <source>
        <dbReference type="EMBL" id="KAJ9563719.1"/>
    </source>
</evidence>
<organism evidence="3 4">
    <name type="scientific">Centaurea solstitialis</name>
    <name type="common">yellow star-thistle</name>
    <dbReference type="NCBI Taxonomy" id="347529"/>
    <lineage>
        <taxon>Eukaryota</taxon>
        <taxon>Viridiplantae</taxon>
        <taxon>Streptophyta</taxon>
        <taxon>Embryophyta</taxon>
        <taxon>Tracheophyta</taxon>
        <taxon>Spermatophyta</taxon>
        <taxon>Magnoliopsida</taxon>
        <taxon>eudicotyledons</taxon>
        <taxon>Gunneridae</taxon>
        <taxon>Pentapetalae</taxon>
        <taxon>asterids</taxon>
        <taxon>campanulids</taxon>
        <taxon>Asterales</taxon>
        <taxon>Asteraceae</taxon>
        <taxon>Carduoideae</taxon>
        <taxon>Cardueae</taxon>
        <taxon>Centaureinae</taxon>
        <taxon>Centaurea</taxon>
    </lineage>
</organism>
<sequence>MIHRLKTAGESKWVANLIESKFFGTCIDHRSLRKNEKNMFCIDCNLCFCKHCVTGSKTRCHHRHRRLQICRYVYHDVVRLQDIQKHLDCSNIQTYKINGEKAVHLNPRPQQHKDSKPSKSKIYGTYCEACGRHIQDVPNRFCSIACKVSVVVLEDINKLDNHNMVSYSFCKENCDVEAFTPENDSSFSSSLESVEENVQERWLASSLKVKKSVLHKRKGVPQRAPLC</sequence>
<dbReference type="EMBL" id="JARYMX010000002">
    <property type="protein sequence ID" value="KAJ9563719.1"/>
    <property type="molecule type" value="Genomic_DNA"/>
</dbReference>
<feature type="domain" description="B box-type" evidence="2">
    <location>
        <begin position="26"/>
        <end position="69"/>
    </location>
</feature>
<protein>
    <recommendedName>
        <fullName evidence="2">B box-type domain-containing protein</fullName>
    </recommendedName>
</protein>
<accession>A0AA38WTE7</accession>
<proteinExistence type="predicted"/>
<dbReference type="Proteomes" id="UP001172457">
    <property type="component" value="Chromosome 2"/>
</dbReference>